<dbReference type="Pfam" id="PF01425">
    <property type="entry name" value="Amidase"/>
    <property type="match status" value="1"/>
</dbReference>
<comment type="similarity">
    <text evidence="1">Belongs to the amidase family.</text>
</comment>
<dbReference type="InterPro" id="IPR036928">
    <property type="entry name" value="AS_sf"/>
</dbReference>
<evidence type="ECO:0000256" key="2">
    <source>
        <dbReference type="ARBA" id="ARBA00022801"/>
    </source>
</evidence>
<dbReference type="EMBL" id="JAPUFD010000012">
    <property type="protein sequence ID" value="MDI1490519.1"/>
    <property type="molecule type" value="Genomic_DNA"/>
</dbReference>
<comment type="caution">
    <text evidence="4">The sequence shown here is derived from an EMBL/GenBank/DDBJ whole genome shotgun (WGS) entry which is preliminary data.</text>
</comment>
<dbReference type="Proteomes" id="UP001161017">
    <property type="component" value="Unassembled WGS sequence"/>
</dbReference>
<evidence type="ECO:0000259" key="3">
    <source>
        <dbReference type="Pfam" id="PF01425"/>
    </source>
</evidence>
<keyword evidence="2" id="KW-0378">Hydrolase</keyword>
<gene>
    <name evidence="4" type="ORF">OHK93_001723</name>
</gene>
<dbReference type="PANTHER" id="PTHR46072">
    <property type="entry name" value="AMIDASE-RELATED-RELATED"/>
    <property type="match status" value="1"/>
</dbReference>
<reference evidence="4" key="1">
    <citation type="journal article" date="2023" name="Genome Biol. Evol.">
        <title>First Whole Genome Sequence and Flow Cytometry Genome Size Data for the Lichen-Forming Fungus Ramalina farinacea (Ascomycota).</title>
        <authorList>
            <person name="Llewellyn T."/>
            <person name="Mian S."/>
            <person name="Hill R."/>
            <person name="Leitch I.J."/>
            <person name="Gaya E."/>
        </authorList>
    </citation>
    <scope>NUCLEOTIDE SEQUENCE</scope>
    <source>
        <strain evidence="4">LIQ254RAFAR</strain>
    </source>
</reference>
<dbReference type="PANTHER" id="PTHR46072:SF8">
    <property type="entry name" value="AMIDASE DOMAIN-CONTAINING PROTEIN"/>
    <property type="match status" value="1"/>
</dbReference>
<dbReference type="PIRSF" id="PIRSF001221">
    <property type="entry name" value="Amidase_fungi"/>
    <property type="match status" value="1"/>
</dbReference>
<dbReference type="InterPro" id="IPR023631">
    <property type="entry name" value="Amidase_dom"/>
</dbReference>
<sequence length="581" mass="63747">MLVPAWQEKANAKVAETHSKIPKEWLISGLALEDAKSQRDITGPYVEQYLSAKEIEIIHNDSTTLVSKIKMREYTSLEVAKAYCHTAAVAHQINNCLHEIMFDLAFHTATYLDQYQKDTGRVKGPLHGLPVSLKDQFHVKGHDTSMGYVGWIGNFEGIDDPKKVHRVESQLVGELEGLGAVLFCKTSVPQTLLMGETVNNIIGSTMNPHNTLLSCGEGALLALRGSSVGLGTDIGSVRIPAAFCGAYALKPTSNRLSYRDMANSNPGEPSYPSSVGILSTSLDAIELLMKSILSTEPWLRDPKVAKMPWHDAQVASSLARAKADGSARMIHPLRIAFHWHDGMVKPHPPICRGLRMMRDALVASGHKVFDWDPPSHATTQRIHLSMLQTDGGHDIHKQLRLSGEPLIPRLRDVLAPKDPMSIVEYQDLVLEGRAFQEAYLDYLNCTGGANGQPVDAVVMPVAAHAAIIPGNYRHGAYTGTTNLLDYTCAVLPVTKADKSIDTFDEIYIPMTEADRINWQDYDPDIYDGAPVGLQIVGRKHEEEKILAITKIVDACLKARNGQSNGEAAFWKDFHAPPSDGG</sequence>
<dbReference type="SUPFAM" id="SSF75304">
    <property type="entry name" value="Amidase signature (AS) enzymes"/>
    <property type="match status" value="1"/>
</dbReference>
<evidence type="ECO:0000313" key="4">
    <source>
        <dbReference type="EMBL" id="MDI1490519.1"/>
    </source>
</evidence>
<dbReference type="GO" id="GO:0016787">
    <property type="term" value="F:hydrolase activity"/>
    <property type="evidence" value="ECO:0007669"/>
    <property type="project" value="UniProtKB-KW"/>
</dbReference>
<dbReference type="Gene3D" id="3.90.1300.10">
    <property type="entry name" value="Amidase signature (AS) domain"/>
    <property type="match status" value="1"/>
</dbReference>
<evidence type="ECO:0000313" key="5">
    <source>
        <dbReference type="Proteomes" id="UP001161017"/>
    </source>
</evidence>
<proteinExistence type="inferred from homology"/>
<protein>
    <recommendedName>
        <fullName evidence="3">Amidase domain-containing protein</fullName>
    </recommendedName>
</protein>
<feature type="domain" description="Amidase" evidence="3">
    <location>
        <begin position="78"/>
        <end position="546"/>
    </location>
</feature>
<keyword evidence="5" id="KW-1185">Reference proteome</keyword>
<accession>A0AA43QS34</accession>
<name>A0AA43QS34_9LECA</name>
<organism evidence="4 5">
    <name type="scientific">Ramalina farinacea</name>
    <dbReference type="NCBI Taxonomy" id="258253"/>
    <lineage>
        <taxon>Eukaryota</taxon>
        <taxon>Fungi</taxon>
        <taxon>Dikarya</taxon>
        <taxon>Ascomycota</taxon>
        <taxon>Pezizomycotina</taxon>
        <taxon>Lecanoromycetes</taxon>
        <taxon>OSLEUM clade</taxon>
        <taxon>Lecanoromycetidae</taxon>
        <taxon>Lecanorales</taxon>
        <taxon>Lecanorineae</taxon>
        <taxon>Ramalinaceae</taxon>
        <taxon>Ramalina</taxon>
    </lineage>
</organism>
<dbReference type="AlphaFoldDB" id="A0AA43QS34"/>
<evidence type="ECO:0000256" key="1">
    <source>
        <dbReference type="ARBA" id="ARBA00009199"/>
    </source>
</evidence>